<dbReference type="RefSeq" id="WP_012163538.1">
    <property type="nucleotide sequence ID" value="NC_009925.1"/>
</dbReference>
<protein>
    <submittedName>
        <fullName evidence="1">Uncharacterized protein</fullName>
    </submittedName>
</protein>
<sequence>MSITQDWMGTEWALRQRIRQEFKALKVENETDEETGFGIGFGVSDALPLTSFRE</sequence>
<accession>B0CDP1</accession>
<dbReference type="AlphaFoldDB" id="B0CDP1"/>
<organism evidence="1 2">
    <name type="scientific">Acaryochloris marina (strain MBIC 11017)</name>
    <dbReference type="NCBI Taxonomy" id="329726"/>
    <lineage>
        <taxon>Bacteria</taxon>
        <taxon>Bacillati</taxon>
        <taxon>Cyanobacteriota</taxon>
        <taxon>Cyanophyceae</taxon>
        <taxon>Acaryochloridales</taxon>
        <taxon>Acaryochloridaceae</taxon>
        <taxon>Acaryochloris</taxon>
    </lineage>
</organism>
<gene>
    <name evidence="1" type="ordered locus">AM1_3114</name>
</gene>
<name>B0CDP1_ACAM1</name>
<dbReference type="Proteomes" id="UP000000268">
    <property type="component" value="Chromosome"/>
</dbReference>
<evidence type="ECO:0000313" key="1">
    <source>
        <dbReference type="EMBL" id="ABW28110.1"/>
    </source>
</evidence>
<keyword evidence="2" id="KW-1185">Reference proteome</keyword>
<evidence type="ECO:0000313" key="2">
    <source>
        <dbReference type="Proteomes" id="UP000000268"/>
    </source>
</evidence>
<proteinExistence type="predicted"/>
<dbReference type="EMBL" id="CP000828">
    <property type="protein sequence ID" value="ABW28110.1"/>
    <property type="molecule type" value="Genomic_DNA"/>
</dbReference>
<dbReference type="HOGENOM" id="CLU_3039292_0_0_3"/>
<reference evidence="1 2" key="1">
    <citation type="journal article" date="2008" name="Proc. Natl. Acad. Sci. U.S.A.">
        <title>Niche adaptation and genome expansion in the chlorophyll d-producing cyanobacterium Acaryochloris marina.</title>
        <authorList>
            <person name="Swingley W.D."/>
            <person name="Chen M."/>
            <person name="Cheung P.C."/>
            <person name="Conrad A.L."/>
            <person name="Dejesa L.C."/>
            <person name="Hao J."/>
            <person name="Honchak B.M."/>
            <person name="Karbach L.E."/>
            <person name="Kurdoglu A."/>
            <person name="Lahiri S."/>
            <person name="Mastrian S.D."/>
            <person name="Miyashita H."/>
            <person name="Page L."/>
            <person name="Ramakrishna P."/>
            <person name="Satoh S."/>
            <person name="Sattley W.M."/>
            <person name="Shimada Y."/>
            <person name="Taylor H.L."/>
            <person name="Tomo T."/>
            <person name="Tsuchiya T."/>
            <person name="Wang Z.T."/>
            <person name="Raymond J."/>
            <person name="Mimuro M."/>
            <person name="Blankenship R.E."/>
            <person name="Touchman J.W."/>
        </authorList>
    </citation>
    <scope>NUCLEOTIDE SEQUENCE [LARGE SCALE GENOMIC DNA]</scope>
    <source>
        <strain evidence="2">MBIC 11017</strain>
    </source>
</reference>
<dbReference type="STRING" id="329726.AM1_3114"/>
<dbReference type="KEGG" id="amr:AM1_3114"/>